<evidence type="ECO:0000313" key="2">
    <source>
        <dbReference type="EMBL" id="MCC9296438.1"/>
    </source>
</evidence>
<proteinExistence type="predicted"/>
<evidence type="ECO:0000256" key="1">
    <source>
        <dbReference type="SAM" id="Phobius"/>
    </source>
</evidence>
<feature type="transmembrane region" description="Helical" evidence="1">
    <location>
        <begin position="6"/>
        <end position="24"/>
    </location>
</feature>
<keyword evidence="1" id="KW-0472">Membrane</keyword>
<sequence>MLLFQSGLFLISLLTLIVLLIEKISKK</sequence>
<protein>
    <submittedName>
        <fullName evidence="2">Holin-like toxin</fullName>
    </submittedName>
</protein>
<reference evidence="2" key="1">
    <citation type="submission" date="2021-11" db="EMBL/GenBank/DDBJ databases">
        <authorList>
            <person name="Qingchun L."/>
            <person name="Dong Z."/>
            <person name="Zongwei Q."/>
            <person name="Jia Z."/>
            <person name="Duotao L."/>
        </authorList>
    </citation>
    <scope>NUCLEOTIDE SEQUENCE</scope>
    <source>
        <strain evidence="2">WLY-B-L2</strain>
    </source>
</reference>
<name>A0ABS8N9E9_9CLOT</name>
<keyword evidence="1" id="KW-0812">Transmembrane</keyword>
<dbReference type="Pfam" id="PF16935">
    <property type="entry name" value="Hol_Tox"/>
    <property type="match status" value="1"/>
</dbReference>
<keyword evidence="1" id="KW-1133">Transmembrane helix</keyword>
<organism evidence="2 3">
    <name type="scientific">Clostridium aromativorans</name>
    <dbReference type="NCBI Taxonomy" id="2836848"/>
    <lineage>
        <taxon>Bacteria</taxon>
        <taxon>Bacillati</taxon>
        <taxon>Bacillota</taxon>
        <taxon>Clostridia</taxon>
        <taxon>Eubacteriales</taxon>
        <taxon>Clostridiaceae</taxon>
        <taxon>Clostridium</taxon>
    </lineage>
</organism>
<dbReference type="InterPro" id="IPR031616">
    <property type="entry name" value="BsrE-like"/>
</dbReference>
<comment type="caution">
    <text evidence="2">The sequence shown here is derived from an EMBL/GenBank/DDBJ whole genome shotgun (WGS) entry which is preliminary data.</text>
</comment>
<keyword evidence="3" id="KW-1185">Reference proteome</keyword>
<dbReference type="RefSeq" id="WP_229982018.1">
    <property type="nucleotide sequence ID" value="NZ_JAJJPB010000031.1"/>
</dbReference>
<evidence type="ECO:0000313" key="3">
    <source>
        <dbReference type="Proteomes" id="UP001165422"/>
    </source>
</evidence>
<accession>A0ABS8N9E9</accession>
<dbReference type="Proteomes" id="UP001165422">
    <property type="component" value="Unassembled WGS sequence"/>
</dbReference>
<dbReference type="EMBL" id="JAJJPB010000031">
    <property type="protein sequence ID" value="MCC9296438.1"/>
    <property type="molecule type" value="Genomic_DNA"/>
</dbReference>
<gene>
    <name evidence="2" type="ORF">LN736_16425</name>
</gene>